<dbReference type="Gene3D" id="1.10.1040.10">
    <property type="entry name" value="N-(1-d-carboxylethyl)-l-norvaline Dehydrogenase, domain 2"/>
    <property type="match status" value="1"/>
</dbReference>
<sequence>MSSPKVAFVGTGANGAGIGADLTRAGLDVTFIEQWPAHVEAMKAKGIEVRMPGETVITPVTAYHLCDVATLREQFDIVFVLVKAYDTRWACELIKPLVAPDGLVVGLQNGMSIDDMASIMGPERTIGAVIEMASNMWEPGIVNRQNTPDQAWFAVGAFEPAHAGRAAEVQEVLRHAGTVEIVDDIRSAKWMKLIANAGELVPSAILNLPLEDAMNLPGVLDYMIECGREAARVAVAEGATLVPIFGMTSADIAGPDQYAEDLLGVVRSHFLYPDTKTTVLQDWLKGRRAEVNEINGLVVELAKKRGSSAPANERTVELARRIEAGTLVADPSNVDLLLGTSAL</sequence>
<dbReference type="PANTHER" id="PTHR21708:SF26">
    <property type="entry name" value="2-DEHYDROPANTOATE 2-REDUCTASE"/>
    <property type="match status" value="1"/>
</dbReference>
<evidence type="ECO:0000313" key="3">
    <source>
        <dbReference type="EMBL" id="NYI40222.1"/>
    </source>
</evidence>
<dbReference type="Pfam" id="PF08546">
    <property type="entry name" value="ApbA_C"/>
    <property type="match status" value="1"/>
</dbReference>
<dbReference type="AlphaFoldDB" id="A0A7Y9Z7G3"/>
<dbReference type="Proteomes" id="UP000547973">
    <property type="component" value="Unassembled WGS sequence"/>
</dbReference>
<dbReference type="EMBL" id="JACBZO010000001">
    <property type="protein sequence ID" value="NYI40222.1"/>
    <property type="molecule type" value="Genomic_DNA"/>
</dbReference>
<proteinExistence type="predicted"/>
<dbReference type="InterPro" id="IPR013328">
    <property type="entry name" value="6PGD_dom2"/>
</dbReference>
<accession>A0A7Y9Z7G3</accession>
<organism evidence="3 4">
    <name type="scientific">Demequina lutea</name>
    <dbReference type="NCBI Taxonomy" id="431489"/>
    <lineage>
        <taxon>Bacteria</taxon>
        <taxon>Bacillati</taxon>
        <taxon>Actinomycetota</taxon>
        <taxon>Actinomycetes</taxon>
        <taxon>Micrococcales</taxon>
        <taxon>Demequinaceae</taxon>
        <taxon>Demequina</taxon>
    </lineage>
</organism>
<dbReference type="OrthoDB" id="9793586at2"/>
<dbReference type="InterPro" id="IPR013332">
    <property type="entry name" value="KPR_N"/>
</dbReference>
<dbReference type="InterPro" id="IPR036291">
    <property type="entry name" value="NAD(P)-bd_dom_sf"/>
</dbReference>
<evidence type="ECO:0000259" key="1">
    <source>
        <dbReference type="Pfam" id="PF02558"/>
    </source>
</evidence>
<keyword evidence="4" id="KW-1185">Reference proteome</keyword>
<evidence type="ECO:0000259" key="2">
    <source>
        <dbReference type="Pfam" id="PF08546"/>
    </source>
</evidence>
<comment type="caution">
    <text evidence="3">The sequence shown here is derived from an EMBL/GenBank/DDBJ whole genome shotgun (WGS) entry which is preliminary data.</text>
</comment>
<dbReference type="PANTHER" id="PTHR21708">
    <property type="entry name" value="PROBABLE 2-DEHYDROPANTOATE 2-REDUCTASE"/>
    <property type="match status" value="1"/>
</dbReference>
<dbReference type="Gene3D" id="3.40.50.720">
    <property type="entry name" value="NAD(P)-binding Rossmann-like Domain"/>
    <property type="match status" value="1"/>
</dbReference>
<reference evidence="3 4" key="1">
    <citation type="submission" date="2020-07" db="EMBL/GenBank/DDBJ databases">
        <title>Sequencing the genomes of 1000 actinobacteria strains.</title>
        <authorList>
            <person name="Klenk H.-P."/>
        </authorList>
    </citation>
    <scope>NUCLEOTIDE SEQUENCE [LARGE SCALE GENOMIC DNA]</scope>
    <source>
        <strain evidence="3 4">DSM 19970</strain>
    </source>
</reference>
<gene>
    <name evidence="3" type="ORF">BKA03_000341</name>
</gene>
<evidence type="ECO:0000313" key="4">
    <source>
        <dbReference type="Proteomes" id="UP000547973"/>
    </source>
</evidence>
<dbReference type="InterPro" id="IPR008927">
    <property type="entry name" value="6-PGluconate_DH-like_C_sf"/>
</dbReference>
<name>A0A7Y9Z7G3_9MICO</name>
<dbReference type="SUPFAM" id="SSF48179">
    <property type="entry name" value="6-phosphogluconate dehydrogenase C-terminal domain-like"/>
    <property type="match status" value="1"/>
</dbReference>
<dbReference type="InterPro" id="IPR051402">
    <property type="entry name" value="KPR-Related"/>
</dbReference>
<dbReference type="GO" id="GO:0005737">
    <property type="term" value="C:cytoplasm"/>
    <property type="evidence" value="ECO:0007669"/>
    <property type="project" value="TreeGrafter"/>
</dbReference>
<protein>
    <submittedName>
        <fullName evidence="3">2-dehydropantoate 2-reductase</fullName>
        <ecNumber evidence="3">1.1.1.169</ecNumber>
    </submittedName>
</protein>
<dbReference type="RefSeq" id="WP_062074794.1">
    <property type="nucleotide sequence ID" value="NZ_BBRC01000004.1"/>
</dbReference>
<dbReference type="InterPro" id="IPR013752">
    <property type="entry name" value="KPA_reductase"/>
</dbReference>
<dbReference type="EC" id="1.1.1.169" evidence="3"/>
<dbReference type="Pfam" id="PF02558">
    <property type="entry name" value="ApbA"/>
    <property type="match status" value="1"/>
</dbReference>
<feature type="domain" description="Ketopantoate reductase N-terminal" evidence="1">
    <location>
        <begin position="6"/>
        <end position="153"/>
    </location>
</feature>
<feature type="domain" description="Ketopantoate reductase C-terminal" evidence="2">
    <location>
        <begin position="184"/>
        <end position="323"/>
    </location>
</feature>
<keyword evidence="3" id="KW-0560">Oxidoreductase</keyword>
<dbReference type="SUPFAM" id="SSF51735">
    <property type="entry name" value="NAD(P)-binding Rossmann-fold domains"/>
    <property type="match status" value="1"/>
</dbReference>
<dbReference type="GO" id="GO:0008677">
    <property type="term" value="F:2-dehydropantoate 2-reductase activity"/>
    <property type="evidence" value="ECO:0007669"/>
    <property type="project" value="UniProtKB-EC"/>
</dbReference>